<reference evidence="3 4" key="1">
    <citation type="submission" date="2016-10" db="EMBL/GenBank/DDBJ databases">
        <title>Complete Genome Sequence of Peptococcaceae strain DCMF.</title>
        <authorList>
            <person name="Edwards R.J."/>
            <person name="Holland S.I."/>
            <person name="Deshpande N.P."/>
            <person name="Wong Y.K."/>
            <person name="Ertan H."/>
            <person name="Manefield M."/>
            <person name="Russell T.L."/>
            <person name="Lee M.J."/>
        </authorList>
    </citation>
    <scope>NUCLEOTIDE SEQUENCE [LARGE SCALE GENOMIC DNA]</scope>
    <source>
        <strain evidence="3 4">DCMF</strain>
    </source>
</reference>
<dbReference type="Pfam" id="PF00994">
    <property type="entry name" value="MoCF_biosynth"/>
    <property type="match status" value="1"/>
</dbReference>
<keyword evidence="1" id="KW-0500">Molybdenum</keyword>
<dbReference type="Gene3D" id="3.40.980.10">
    <property type="entry name" value="MoaB/Mog-like domain"/>
    <property type="match status" value="1"/>
</dbReference>
<accession>A0A3G1KR20</accession>
<dbReference type="InterPro" id="IPR038987">
    <property type="entry name" value="MoeA-like"/>
</dbReference>
<dbReference type="EMBL" id="CP017634">
    <property type="protein sequence ID" value="ATW24890.1"/>
    <property type="molecule type" value="Genomic_DNA"/>
</dbReference>
<comment type="cofactor">
    <cofactor evidence="1">
        <name>Mg(2+)</name>
        <dbReference type="ChEBI" id="CHEBI:18420"/>
    </cofactor>
</comment>
<proteinExistence type="inferred from homology"/>
<keyword evidence="1" id="KW-0808">Transferase</keyword>
<dbReference type="EC" id="2.10.1.1" evidence="1"/>
<dbReference type="AlphaFoldDB" id="A0A3G1KR20"/>
<dbReference type="GO" id="GO:0061599">
    <property type="term" value="F:molybdopterin molybdotransferase activity"/>
    <property type="evidence" value="ECO:0007669"/>
    <property type="project" value="UniProtKB-UniRule"/>
</dbReference>
<comment type="similarity">
    <text evidence="1">Belongs to the MoeA family.</text>
</comment>
<dbReference type="RefSeq" id="WP_148134125.1">
    <property type="nucleotide sequence ID" value="NZ_CP017634.1"/>
</dbReference>
<evidence type="ECO:0000313" key="3">
    <source>
        <dbReference type="EMBL" id="ATW24890.1"/>
    </source>
</evidence>
<comment type="catalytic activity">
    <reaction evidence="1">
        <text>adenylyl-molybdopterin + molybdate = Mo-molybdopterin + AMP + H(+)</text>
        <dbReference type="Rhea" id="RHEA:35047"/>
        <dbReference type="ChEBI" id="CHEBI:15378"/>
        <dbReference type="ChEBI" id="CHEBI:36264"/>
        <dbReference type="ChEBI" id="CHEBI:62727"/>
        <dbReference type="ChEBI" id="CHEBI:71302"/>
        <dbReference type="ChEBI" id="CHEBI:456215"/>
    </reaction>
</comment>
<keyword evidence="4" id="KW-1185">Reference proteome</keyword>
<dbReference type="PANTHER" id="PTHR10192:SF28">
    <property type="entry name" value="MOLYBDOPTERIN MOLYBDENUMTRANSFERASE"/>
    <property type="match status" value="1"/>
</dbReference>
<dbReference type="Proteomes" id="UP000323521">
    <property type="component" value="Chromosome"/>
</dbReference>
<dbReference type="SUPFAM" id="SSF53218">
    <property type="entry name" value="Molybdenum cofactor biosynthesis proteins"/>
    <property type="match status" value="1"/>
</dbReference>
<comment type="function">
    <text evidence="1">Catalyzes the insertion of molybdate into adenylated molybdopterin with the concomitant release of AMP.</text>
</comment>
<dbReference type="InterPro" id="IPR036425">
    <property type="entry name" value="MoaB/Mog-like_dom_sf"/>
</dbReference>
<keyword evidence="1" id="KW-0479">Metal-binding</keyword>
<dbReference type="InterPro" id="IPR001453">
    <property type="entry name" value="MoaB/Mog_dom"/>
</dbReference>
<evidence type="ECO:0000259" key="2">
    <source>
        <dbReference type="SMART" id="SM00852"/>
    </source>
</evidence>
<keyword evidence="1" id="KW-0501">Molybdenum cofactor biosynthesis</keyword>
<dbReference type="OrthoDB" id="9767940at2"/>
<comment type="pathway">
    <text evidence="1">Cofactor biosynthesis; molybdopterin biosynthesis.</text>
</comment>
<dbReference type="SMART" id="SM00852">
    <property type="entry name" value="MoCF_biosynth"/>
    <property type="match status" value="1"/>
</dbReference>
<feature type="domain" description="MoaB/Mog" evidence="2">
    <location>
        <begin position="174"/>
        <end position="306"/>
    </location>
</feature>
<evidence type="ECO:0000256" key="1">
    <source>
        <dbReference type="RuleBase" id="RU365090"/>
    </source>
</evidence>
<evidence type="ECO:0000313" key="4">
    <source>
        <dbReference type="Proteomes" id="UP000323521"/>
    </source>
</evidence>
<dbReference type="UniPathway" id="UPA00344"/>
<dbReference type="KEGG" id="fwa:DCMF_09010"/>
<dbReference type="GO" id="GO:0006777">
    <property type="term" value="P:Mo-molybdopterin cofactor biosynthetic process"/>
    <property type="evidence" value="ECO:0007669"/>
    <property type="project" value="UniProtKB-UniRule"/>
</dbReference>
<dbReference type="GO" id="GO:0046872">
    <property type="term" value="F:metal ion binding"/>
    <property type="evidence" value="ECO:0007669"/>
    <property type="project" value="UniProtKB-UniRule"/>
</dbReference>
<sequence length="339" mass="37373">MKTVPVEKAVGMVLCQDMTKIVPGEFKGTAFKKGHVIREEDIEELLKIGKEHIYVWEPEPGDVHEDEAAIRLAKATSGAHIVYEPPKEGKCTLKSLVKGLYKVKGTLLYRINSIESVSVASLPNNFTVEKDQKLAGTRVIPLVVEGNKIEEAEALCEKEGPVFEVKPYQKLKAGIVTTGNEVFKGRIQDKFGPVMKKKLDYFEAEYLGQKFCPDDMELIGEAIRSFTREGADLIILTGGMSVDPDDLTPGAVRKTGARVVTYGVPVQPGNMFLLAYLGSTALMGVPGCAMFHRTTVLDVVLPRFFAGEILEKEDFIKMGEGGFCSTCPECSYPQCYFCR</sequence>
<gene>
    <name evidence="3" type="ORF">DCMF_09010</name>
</gene>
<dbReference type="CDD" id="cd03522">
    <property type="entry name" value="MoeA_like"/>
    <property type="match status" value="1"/>
</dbReference>
<protein>
    <recommendedName>
        <fullName evidence="1">Molybdopterin molybdenumtransferase</fullName>
        <ecNumber evidence="1">2.10.1.1</ecNumber>
    </recommendedName>
</protein>
<dbReference type="GO" id="GO:0005829">
    <property type="term" value="C:cytosol"/>
    <property type="evidence" value="ECO:0007669"/>
    <property type="project" value="TreeGrafter"/>
</dbReference>
<dbReference type="PANTHER" id="PTHR10192">
    <property type="entry name" value="MOLYBDOPTERIN BIOSYNTHESIS PROTEIN"/>
    <property type="match status" value="1"/>
</dbReference>
<name>A0A3G1KR20_FORW1</name>
<keyword evidence="1" id="KW-0460">Magnesium</keyword>
<organism evidence="3 4">
    <name type="scientific">Formimonas warabiya</name>
    <dbReference type="NCBI Taxonomy" id="1761012"/>
    <lineage>
        <taxon>Bacteria</taxon>
        <taxon>Bacillati</taxon>
        <taxon>Bacillota</taxon>
        <taxon>Clostridia</taxon>
        <taxon>Eubacteriales</taxon>
        <taxon>Peptococcaceae</taxon>
        <taxon>Candidatus Formimonas</taxon>
    </lineage>
</organism>